<dbReference type="AlphaFoldDB" id="A0A0C9Z901"/>
<proteinExistence type="predicted"/>
<keyword evidence="2" id="KW-1185">Reference proteome</keyword>
<name>A0A0C9Z901_9AGAM</name>
<dbReference type="InParanoid" id="A0A0C9Z901"/>
<dbReference type="OrthoDB" id="2665190at2759"/>
<gene>
    <name evidence="1" type="ORF">CY34DRAFT_18053</name>
</gene>
<evidence type="ECO:0000313" key="1">
    <source>
        <dbReference type="EMBL" id="KIK33945.1"/>
    </source>
</evidence>
<evidence type="ECO:0000313" key="2">
    <source>
        <dbReference type="Proteomes" id="UP000054485"/>
    </source>
</evidence>
<accession>A0A0C9Z901</accession>
<reference evidence="1 2" key="1">
    <citation type="submission" date="2014-04" db="EMBL/GenBank/DDBJ databases">
        <authorList>
            <consortium name="DOE Joint Genome Institute"/>
            <person name="Kuo A."/>
            <person name="Ruytinx J."/>
            <person name="Rineau F."/>
            <person name="Colpaert J."/>
            <person name="Kohler A."/>
            <person name="Nagy L.G."/>
            <person name="Floudas D."/>
            <person name="Copeland A."/>
            <person name="Barry K.W."/>
            <person name="Cichocki N."/>
            <person name="Veneault-Fourrey C."/>
            <person name="LaButti K."/>
            <person name="Lindquist E.A."/>
            <person name="Lipzen A."/>
            <person name="Lundell T."/>
            <person name="Morin E."/>
            <person name="Murat C."/>
            <person name="Sun H."/>
            <person name="Tunlid A."/>
            <person name="Henrissat B."/>
            <person name="Grigoriev I.V."/>
            <person name="Hibbett D.S."/>
            <person name="Martin F."/>
            <person name="Nordberg H.P."/>
            <person name="Cantor M.N."/>
            <person name="Hua S.X."/>
        </authorList>
    </citation>
    <scope>NUCLEOTIDE SEQUENCE [LARGE SCALE GENOMIC DNA]</scope>
    <source>
        <strain evidence="1 2">UH-Slu-Lm8-n1</strain>
    </source>
</reference>
<dbReference type="Proteomes" id="UP000054485">
    <property type="component" value="Unassembled WGS sequence"/>
</dbReference>
<reference evidence="2" key="2">
    <citation type="submission" date="2015-01" db="EMBL/GenBank/DDBJ databases">
        <title>Evolutionary Origins and Diversification of the Mycorrhizal Mutualists.</title>
        <authorList>
            <consortium name="DOE Joint Genome Institute"/>
            <consortium name="Mycorrhizal Genomics Consortium"/>
            <person name="Kohler A."/>
            <person name="Kuo A."/>
            <person name="Nagy L.G."/>
            <person name="Floudas D."/>
            <person name="Copeland A."/>
            <person name="Barry K.W."/>
            <person name="Cichocki N."/>
            <person name="Veneault-Fourrey C."/>
            <person name="LaButti K."/>
            <person name="Lindquist E.A."/>
            <person name="Lipzen A."/>
            <person name="Lundell T."/>
            <person name="Morin E."/>
            <person name="Murat C."/>
            <person name="Riley R."/>
            <person name="Ohm R."/>
            <person name="Sun H."/>
            <person name="Tunlid A."/>
            <person name="Henrissat B."/>
            <person name="Grigoriev I.V."/>
            <person name="Hibbett D.S."/>
            <person name="Martin F."/>
        </authorList>
    </citation>
    <scope>NUCLEOTIDE SEQUENCE [LARGE SCALE GENOMIC DNA]</scope>
    <source>
        <strain evidence="2">UH-Slu-Lm8-n1</strain>
    </source>
</reference>
<dbReference type="HOGENOM" id="CLU_433589_0_0_1"/>
<protein>
    <submittedName>
        <fullName evidence="1">Uncharacterized protein</fullName>
    </submittedName>
</protein>
<organism evidence="1 2">
    <name type="scientific">Suillus luteus UH-Slu-Lm8-n1</name>
    <dbReference type="NCBI Taxonomy" id="930992"/>
    <lineage>
        <taxon>Eukaryota</taxon>
        <taxon>Fungi</taxon>
        <taxon>Dikarya</taxon>
        <taxon>Basidiomycota</taxon>
        <taxon>Agaricomycotina</taxon>
        <taxon>Agaricomycetes</taxon>
        <taxon>Agaricomycetidae</taxon>
        <taxon>Boletales</taxon>
        <taxon>Suillineae</taxon>
        <taxon>Suillaceae</taxon>
        <taxon>Suillus</taxon>
    </lineage>
</organism>
<dbReference type="EMBL" id="KN835839">
    <property type="protein sequence ID" value="KIK33945.1"/>
    <property type="molecule type" value="Genomic_DNA"/>
</dbReference>
<sequence length="631" mass="70283">MDSVPSLSNVWLYMPQRTSVLRLIQLASKPHPFVTFTGIEFVFIGYLADYDHIYPIYCDKVFEDDKPWIDVLHQVGTLVIPSEGDMIYIHNLFATTLASGAYVRSISSICCRPGAKGIALPSWLLSDFNGSVQFHYAPFPLGYPPPEGSAVANSCVMETSTFTTSTQFSSGHPHFGLANPVFQHATEMPALGTSAPFLDYVDIAYSDFNFYEQSTTYSASALDEYLIPEETNEPQSSEKKLIHPSLEWRDSAHTIVDSSKRAQLYRYMRRSSWNRVITLTRCLFIGGLWTGTSANPFGISATNTRRLITSCFLTSLDMTHKTYEDMEAQPVIVKVSETETLSAGWVALRSSLVKSFSSVKSDLGKVLKGAMSAHPDFATKTTEKAISFILIFNSGNSSKIKQAISDLLTHQVFREVLWGSVMHPVDGLTDGKSNGRIGDLYPEEVLSRSNWLAQHLVYHTLLLITKDEMKKRKKNMATSEAEAGNEAEVGNEAAEVKVRNEAEAKVEVNADTVDKINILEPLPMNAIIMAALEQMYDQPHMFPEFSEAVRSLPFITRNNVLQIAAKSRRAKNTISDTTGDRRMVLEDIQPIVVHAMPTGQFDVLPNSDGFSSPKSLRAVWDLPVSSFTRKY</sequence>